<evidence type="ECO:0000313" key="3">
    <source>
        <dbReference type="Proteomes" id="UP000008827"/>
    </source>
</evidence>
<dbReference type="EnsemblPlants" id="KRG94010">
    <property type="protein sequence ID" value="KRG94010"/>
    <property type="gene ID" value="GLYMA_19G055600"/>
</dbReference>
<dbReference type="EMBL" id="CM000852">
    <property type="protein sequence ID" value="KRG94010.1"/>
    <property type="molecule type" value="Genomic_DNA"/>
</dbReference>
<name>K7MWS4_SOYBN</name>
<protein>
    <submittedName>
        <fullName evidence="1 2">Uncharacterized protein</fullName>
    </submittedName>
</protein>
<dbReference type="InParanoid" id="K7MWS4"/>
<reference evidence="2" key="2">
    <citation type="submission" date="2018-02" db="UniProtKB">
        <authorList>
            <consortium name="EnsemblPlants"/>
        </authorList>
    </citation>
    <scope>IDENTIFICATION</scope>
    <source>
        <strain evidence="2">Williams 82</strain>
    </source>
</reference>
<dbReference type="HOGENOM" id="CLU_2799049_0_0_1"/>
<evidence type="ECO:0000313" key="1">
    <source>
        <dbReference type="EMBL" id="KRG94010.1"/>
    </source>
</evidence>
<accession>K7MWS4</accession>
<dbReference type="AlphaFoldDB" id="K7MWS4"/>
<dbReference type="Gramene" id="KRG94010">
    <property type="protein sequence ID" value="KRG94010"/>
    <property type="gene ID" value="GLYMA_19G055600"/>
</dbReference>
<gene>
    <name evidence="1" type="ORF">GLYMA_19G055600</name>
</gene>
<keyword evidence="3" id="KW-1185">Reference proteome</keyword>
<sequence length="68" mass="8083">MSPANFSITVATLQCMRNYKLKTKTYLIAIPGGKTKFRHTLVYLQETREKMKHLKCSRELDYLKFRQI</sequence>
<reference evidence="1" key="3">
    <citation type="submission" date="2018-07" db="EMBL/GenBank/DDBJ databases">
        <title>WGS assembly of Glycine max.</title>
        <authorList>
            <person name="Schmutz J."/>
            <person name="Cannon S."/>
            <person name="Schlueter J."/>
            <person name="Ma J."/>
            <person name="Mitros T."/>
            <person name="Nelson W."/>
            <person name="Hyten D."/>
            <person name="Song Q."/>
            <person name="Thelen J."/>
            <person name="Cheng J."/>
            <person name="Xu D."/>
            <person name="Hellsten U."/>
            <person name="May G."/>
            <person name="Yu Y."/>
            <person name="Sakurai T."/>
            <person name="Umezawa T."/>
            <person name="Bhattacharyya M."/>
            <person name="Sandhu D."/>
            <person name="Valliyodan B."/>
            <person name="Lindquist E."/>
            <person name="Peto M."/>
            <person name="Grant D."/>
            <person name="Shu S."/>
            <person name="Goodstein D."/>
            <person name="Barry K."/>
            <person name="Futrell-Griggs M."/>
            <person name="Abernathy B."/>
            <person name="Du J."/>
            <person name="Tian Z."/>
            <person name="Zhu L."/>
            <person name="Gill N."/>
            <person name="Joshi T."/>
            <person name="Libault M."/>
            <person name="Sethuraman A."/>
            <person name="Zhang X."/>
            <person name="Shinozaki K."/>
            <person name="Nguyen H."/>
            <person name="Wing R."/>
            <person name="Cregan P."/>
            <person name="Specht J."/>
            <person name="Grimwood J."/>
            <person name="Rokhsar D."/>
            <person name="Stacey G."/>
            <person name="Shoemaker R."/>
            <person name="Jackson S."/>
        </authorList>
    </citation>
    <scope>NUCLEOTIDE SEQUENCE</scope>
    <source>
        <tissue evidence="1">Callus</tissue>
    </source>
</reference>
<reference evidence="1 2" key="1">
    <citation type="journal article" date="2010" name="Nature">
        <title>Genome sequence of the palaeopolyploid soybean.</title>
        <authorList>
            <person name="Schmutz J."/>
            <person name="Cannon S.B."/>
            <person name="Schlueter J."/>
            <person name="Ma J."/>
            <person name="Mitros T."/>
            <person name="Nelson W."/>
            <person name="Hyten D.L."/>
            <person name="Song Q."/>
            <person name="Thelen J.J."/>
            <person name="Cheng J."/>
            <person name="Xu D."/>
            <person name="Hellsten U."/>
            <person name="May G.D."/>
            <person name="Yu Y."/>
            <person name="Sakurai T."/>
            <person name="Umezawa T."/>
            <person name="Bhattacharyya M.K."/>
            <person name="Sandhu D."/>
            <person name="Valliyodan B."/>
            <person name="Lindquist E."/>
            <person name="Peto M."/>
            <person name="Grant D."/>
            <person name="Shu S."/>
            <person name="Goodstein D."/>
            <person name="Barry K."/>
            <person name="Futrell-Griggs M."/>
            <person name="Abernathy B."/>
            <person name="Du J."/>
            <person name="Tian Z."/>
            <person name="Zhu L."/>
            <person name="Gill N."/>
            <person name="Joshi T."/>
            <person name="Libault M."/>
            <person name="Sethuraman A."/>
            <person name="Zhang X.-C."/>
            <person name="Shinozaki K."/>
            <person name="Nguyen H.T."/>
            <person name="Wing R.A."/>
            <person name="Cregan P."/>
            <person name="Specht J."/>
            <person name="Grimwood J."/>
            <person name="Rokhsar D."/>
            <person name="Stacey G."/>
            <person name="Shoemaker R.C."/>
            <person name="Jackson S.A."/>
        </authorList>
    </citation>
    <scope>NUCLEOTIDE SEQUENCE</scope>
    <source>
        <strain evidence="2">cv. Williams 82</strain>
        <tissue evidence="1">Callus</tissue>
    </source>
</reference>
<dbReference type="PaxDb" id="3847-GLYMA19G07800.1"/>
<dbReference type="Proteomes" id="UP000008827">
    <property type="component" value="Chromosome 19"/>
</dbReference>
<proteinExistence type="predicted"/>
<organism evidence="1">
    <name type="scientific">Glycine max</name>
    <name type="common">Soybean</name>
    <name type="synonym">Glycine hispida</name>
    <dbReference type="NCBI Taxonomy" id="3847"/>
    <lineage>
        <taxon>Eukaryota</taxon>
        <taxon>Viridiplantae</taxon>
        <taxon>Streptophyta</taxon>
        <taxon>Embryophyta</taxon>
        <taxon>Tracheophyta</taxon>
        <taxon>Spermatophyta</taxon>
        <taxon>Magnoliopsida</taxon>
        <taxon>eudicotyledons</taxon>
        <taxon>Gunneridae</taxon>
        <taxon>Pentapetalae</taxon>
        <taxon>rosids</taxon>
        <taxon>fabids</taxon>
        <taxon>Fabales</taxon>
        <taxon>Fabaceae</taxon>
        <taxon>Papilionoideae</taxon>
        <taxon>50 kb inversion clade</taxon>
        <taxon>NPAAA clade</taxon>
        <taxon>indigoferoid/millettioid clade</taxon>
        <taxon>Phaseoleae</taxon>
        <taxon>Glycine</taxon>
        <taxon>Glycine subgen. Soja</taxon>
    </lineage>
</organism>
<evidence type="ECO:0000313" key="2">
    <source>
        <dbReference type="EnsemblPlants" id="KRG94010"/>
    </source>
</evidence>